<comment type="caution">
    <text evidence="3">The sequence shown here is derived from an EMBL/GenBank/DDBJ whole genome shotgun (WGS) entry which is preliminary data.</text>
</comment>
<reference evidence="4 5" key="2">
    <citation type="submission" date="2012-08" db="EMBL/GenBank/DDBJ databases">
        <title>The Genome Sequence of Turicella otitidis ATCC 51513.</title>
        <authorList>
            <consortium name="The Broad Institute Genome Sequencing Platform"/>
            <person name="Earl A."/>
            <person name="Ward D."/>
            <person name="Feldgarden M."/>
            <person name="Gevers D."/>
            <person name="Huys G."/>
            <person name="Walker B."/>
            <person name="Young S.K."/>
            <person name="Zeng Q."/>
            <person name="Gargeya S."/>
            <person name="Fitzgerald M."/>
            <person name="Haas B."/>
            <person name="Abouelleil A."/>
            <person name="Alvarado L."/>
            <person name="Arachchi H.M."/>
            <person name="Berlin A.M."/>
            <person name="Chapman S.B."/>
            <person name="Goldberg J."/>
            <person name="Griggs A."/>
            <person name="Gujja S."/>
            <person name="Hansen M."/>
            <person name="Howarth C."/>
            <person name="Imamovic A."/>
            <person name="Larimer J."/>
            <person name="McCowen C."/>
            <person name="Montmayeur A."/>
            <person name="Murphy C."/>
            <person name="Neiman D."/>
            <person name="Pearson M."/>
            <person name="Priest M."/>
            <person name="Roberts A."/>
            <person name="Saif S."/>
            <person name="Shea T."/>
            <person name="Sisk P."/>
            <person name="Sykes S."/>
            <person name="Wortman J."/>
            <person name="Nusbaum C."/>
            <person name="Birren B."/>
        </authorList>
    </citation>
    <scope>NUCLEOTIDE SEQUENCE [LARGE SCALE GENOMIC DNA]</scope>
    <source>
        <strain evidence="4 5">ATCC 51513</strain>
    </source>
</reference>
<keyword evidence="2" id="KW-0472">Membrane</keyword>
<dbReference type="eggNOG" id="ENOG5031JGA">
    <property type="taxonomic scope" value="Bacteria"/>
</dbReference>
<sequence>MALSDQEKQALREIEESLLADDPKFRAQVSGEGGGFGSGRVTLKGVALVVLGLVLLVGGVALAQGSTWFIILSVVGFVVMFGASVWMLRGGGSGDDSFSGGGKGRSSKNSGSGGSSLGGRMEENFRRRFER</sequence>
<accession>I7LBC7</accession>
<feature type="transmembrane region" description="Helical" evidence="2">
    <location>
        <begin position="68"/>
        <end position="88"/>
    </location>
</feature>
<name>I7LBC7_9CORY</name>
<dbReference type="Proteomes" id="UP000011016">
    <property type="component" value="Unassembled WGS sequence"/>
</dbReference>
<feature type="compositionally biased region" description="Basic and acidic residues" evidence="1">
    <location>
        <begin position="120"/>
        <end position="131"/>
    </location>
</feature>
<keyword evidence="2" id="KW-1133">Transmembrane helix</keyword>
<protein>
    <submittedName>
        <fullName evidence="3">Putative membrane protein</fullName>
    </submittedName>
</protein>
<proteinExistence type="predicted"/>
<evidence type="ECO:0000313" key="4">
    <source>
        <dbReference type="EMBL" id="EJZ82773.1"/>
    </source>
</evidence>
<evidence type="ECO:0000256" key="2">
    <source>
        <dbReference type="SAM" id="Phobius"/>
    </source>
</evidence>
<evidence type="ECO:0000313" key="6">
    <source>
        <dbReference type="Proteomes" id="UP000011016"/>
    </source>
</evidence>
<dbReference type="HOGENOM" id="CLU_133135_0_0_11"/>
<feature type="region of interest" description="Disordered" evidence="1">
    <location>
        <begin position="94"/>
        <end position="131"/>
    </location>
</feature>
<feature type="compositionally biased region" description="Gly residues" evidence="1">
    <location>
        <begin position="94"/>
        <end position="104"/>
    </location>
</feature>
<dbReference type="InterPro" id="IPR021401">
    <property type="entry name" value="DUF3040"/>
</dbReference>
<dbReference type="STRING" id="29321.AAV33_09230"/>
<dbReference type="EMBL" id="AHAE01000017">
    <property type="protein sequence ID" value="EJZ82773.1"/>
    <property type="molecule type" value="Genomic_DNA"/>
</dbReference>
<gene>
    <name evidence="3" type="ORF">BN46_0256</name>
    <name evidence="4" type="ORF">HMPREF9719_00265</name>
</gene>
<keyword evidence="5" id="KW-1185">Reference proteome</keyword>
<dbReference type="Proteomes" id="UP000006078">
    <property type="component" value="Unassembled WGS sequence"/>
</dbReference>
<dbReference type="EMBL" id="CAJZ01000033">
    <property type="protein sequence ID" value="CCI83004.1"/>
    <property type="molecule type" value="Genomic_DNA"/>
</dbReference>
<feature type="transmembrane region" description="Helical" evidence="2">
    <location>
        <begin position="45"/>
        <end position="62"/>
    </location>
</feature>
<evidence type="ECO:0000313" key="3">
    <source>
        <dbReference type="EMBL" id="CCI83004.1"/>
    </source>
</evidence>
<dbReference type="PATRIC" id="fig|883169.3.peg.249"/>
<dbReference type="RefSeq" id="WP_004600155.1">
    <property type="nucleotide sequence ID" value="NZ_HF541865.1"/>
</dbReference>
<dbReference type="Pfam" id="PF11239">
    <property type="entry name" value="DUF3040"/>
    <property type="match status" value="1"/>
</dbReference>
<keyword evidence="2" id="KW-0812">Transmembrane</keyword>
<evidence type="ECO:0000256" key="1">
    <source>
        <dbReference type="SAM" id="MobiDB-lite"/>
    </source>
</evidence>
<reference evidence="3 6" key="1">
    <citation type="journal article" date="2012" name="J. Bacteriol.">
        <title>Draft Genome Sequence of Turicella otitidis ATCC 51513, Isolated from Middle Ear Fluid from a Child with Otitis Media.</title>
        <authorList>
            <person name="Brinkrolf K."/>
            <person name="Schneider J."/>
            <person name="Knecht M."/>
            <person name="Ruckert C."/>
            <person name="Tauch A."/>
        </authorList>
    </citation>
    <scope>NUCLEOTIDE SEQUENCE [LARGE SCALE GENOMIC DNA]</scope>
    <source>
        <strain evidence="3 6">ATCC 51513</strain>
    </source>
</reference>
<organism evidence="3 6">
    <name type="scientific">Corynebacterium otitidis ATCC 51513</name>
    <dbReference type="NCBI Taxonomy" id="883169"/>
    <lineage>
        <taxon>Bacteria</taxon>
        <taxon>Bacillati</taxon>
        <taxon>Actinomycetota</taxon>
        <taxon>Actinomycetes</taxon>
        <taxon>Mycobacteriales</taxon>
        <taxon>Corynebacteriaceae</taxon>
        <taxon>Corynebacterium</taxon>
    </lineage>
</organism>
<evidence type="ECO:0000313" key="5">
    <source>
        <dbReference type="Proteomes" id="UP000006078"/>
    </source>
</evidence>
<dbReference type="AlphaFoldDB" id="I7LBC7"/>